<evidence type="ECO:0000256" key="1">
    <source>
        <dbReference type="SAM" id="MobiDB-lite"/>
    </source>
</evidence>
<feature type="region of interest" description="Disordered" evidence="1">
    <location>
        <begin position="128"/>
        <end position="204"/>
    </location>
</feature>
<sequence>MVQTRSKKSVKYTYAERVLGAYSQAQKERRKSSVHIATLRANVRKIAESRKEKLGPQWTNWVGRAVHKLEDQGILKPVDSSGHVSMTEEGKKALTAARRKVFGTSAHQESTPDEEEFLWRSVTEQFAPSTHISGPRGRLSVSSAAGRKRKQSIRVRSATEADEEEEEEPSASMRATPKAKKRRVTGAEVPAGTPHKPLSKMNKAELQAELRALQSRVIA</sequence>
<accession>A0A0C9STP0</accession>
<reference evidence="3" key="2">
    <citation type="submission" date="2015-01" db="EMBL/GenBank/DDBJ databases">
        <title>Evolutionary Origins and Diversification of the Mycorrhizal Mutualists.</title>
        <authorList>
            <consortium name="DOE Joint Genome Institute"/>
            <consortium name="Mycorrhizal Genomics Consortium"/>
            <person name="Kohler A."/>
            <person name="Kuo A."/>
            <person name="Nagy L.G."/>
            <person name="Floudas D."/>
            <person name="Copeland A."/>
            <person name="Barry K.W."/>
            <person name="Cichocki N."/>
            <person name="Veneault-Fourrey C."/>
            <person name="LaButti K."/>
            <person name="Lindquist E.A."/>
            <person name="Lipzen A."/>
            <person name="Lundell T."/>
            <person name="Morin E."/>
            <person name="Murat C."/>
            <person name="Riley R."/>
            <person name="Ohm R."/>
            <person name="Sun H."/>
            <person name="Tunlid A."/>
            <person name="Henrissat B."/>
            <person name="Grigoriev I.V."/>
            <person name="Hibbett D.S."/>
            <person name="Martin F."/>
        </authorList>
    </citation>
    <scope>NUCLEOTIDE SEQUENCE [LARGE SCALE GENOMIC DNA]</scope>
    <source>
        <strain evidence="3">ATCC 200175</strain>
    </source>
</reference>
<keyword evidence="3" id="KW-1185">Reference proteome</keyword>
<protein>
    <submittedName>
        <fullName evidence="2">Uncharacterized protein</fullName>
    </submittedName>
</protein>
<dbReference type="AlphaFoldDB" id="A0A0C9STP0"/>
<organism evidence="2 3">
    <name type="scientific">Paxillus involutus ATCC 200175</name>
    <dbReference type="NCBI Taxonomy" id="664439"/>
    <lineage>
        <taxon>Eukaryota</taxon>
        <taxon>Fungi</taxon>
        <taxon>Dikarya</taxon>
        <taxon>Basidiomycota</taxon>
        <taxon>Agaricomycotina</taxon>
        <taxon>Agaricomycetes</taxon>
        <taxon>Agaricomycetidae</taxon>
        <taxon>Boletales</taxon>
        <taxon>Paxilineae</taxon>
        <taxon>Paxillaceae</taxon>
        <taxon>Paxillus</taxon>
    </lineage>
</organism>
<evidence type="ECO:0000313" key="3">
    <source>
        <dbReference type="Proteomes" id="UP000053647"/>
    </source>
</evidence>
<gene>
    <name evidence="2" type="ORF">PAXINDRAFT_181643</name>
</gene>
<dbReference type="OrthoDB" id="3271002at2759"/>
<name>A0A0C9STP0_PAXIN</name>
<feature type="compositionally biased region" description="Acidic residues" evidence="1">
    <location>
        <begin position="160"/>
        <end position="169"/>
    </location>
</feature>
<proteinExistence type="predicted"/>
<reference evidence="2 3" key="1">
    <citation type="submission" date="2014-06" db="EMBL/GenBank/DDBJ databases">
        <authorList>
            <consortium name="DOE Joint Genome Institute"/>
            <person name="Kuo A."/>
            <person name="Kohler A."/>
            <person name="Nagy L.G."/>
            <person name="Floudas D."/>
            <person name="Copeland A."/>
            <person name="Barry K.W."/>
            <person name="Cichocki N."/>
            <person name="Veneault-Fourrey C."/>
            <person name="LaButti K."/>
            <person name="Lindquist E.A."/>
            <person name="Lipzen A."/>
            <person name="Lundell T."/>
            <person name="Morin E."/>
            <person name="Murat C."/>
            <person name="Sun H."/>
            <person name="Tunlid A."/>
            <person name="Henrissat B."/>
            <person name="Grigoriev I.V."/>
            <person name="Hibbett D.S."/>
            <person name="Martin F."/>
            <person name="Nordberg H.P."/>
            <person name="Cantor M.N."/>
            <person name="Hua S.X."/>
        </authorList>
    </citation>
    <scope>NUCLEOTIDE SEQUENCE [LARGE SCALE GENOMIC DNA]</scope>
    <source>
        <strain evidence="2 3">ATCC 200175</strain>
    </source>
</reference>
<dbReference type="Proteomes" id="UP000053647">
    <property type="component" value="Unassembled WGS sequence"/>
</dbReference>
<dbReference type="EMBL" id="KN819367">
    <property type="protein sequence ID" value="KIJ12204.1"/>
    <property type="molecule type" value="Genomic_DNA"/>
</dbReference>
<evidence type="ECO:0000313" key="2">
    <source>
        <dbReference type="EMBL" id="KIJ12204.1"/>
    </source>
</evidence>
<feature type="non-terminal residue" evidence="2">
    <location>
        <position position="219"/>
    </location>
</feature>
<dbReference type="HOGENOM" id="CLU_1264259_0_0_1"/>